<name>A0ABW1PSI5_9FLAO</name>
<proteinExistence type="predicted"/>
<evidence type="ECO:0000313" key="1">
    <source>
        <dbReference type="EMBL" id="MFC6098043.1"/>
    </source>
</evidence>
<sequence>MKVAIMQPYLFPYIGYFQLINAVDVFVVYDDVNYINKGYVNRNSILVNGRKFKFTFSIIGASQNSKISELKFDLFSTKFLKTIKMAYSHAPNFNCVLPIIEEVFQFENKNVSKFLTNSLLKICEYLQIQTRILVSSELQLVSDKKASDRIISICKWIGGTTYINAIGGKMLYDATEFERNNLILKFLKSDDIEYKQFANLFVPWLSIIDVMMFNDVLAIKKMLNNYTLN</sequence>
<evidence type="ECO:0000313" key="2">
    <source>
        <dbReference type="Proteomes" id="UP001596287"/>
    </source>
</evidence>
<dbReference type="EMBL" id="JBHSQB010000010">
    <property type="protein sequence ID" value="MFC6098043.1"/>
    <property type="molecule type" value="Genomic_DNA"/>
</dbReference>
<protein>
    <submittedName>
        <fullName evidence="1">WbqC family protein</fullName>
    </submittedName>
</protein>
<comment type="caution">
    <text evidence="1">The sequence shown here is derived from an EMBL/GenBank/DDBJ whole genome shotgun (WGS) entry which is preliminary data.</text>
</comment>
<dbReference type="InterPro" id="IPR014985">
    <property type="entry name" value="WbqC"/>
</dbReference>
<dbReference type="Pfam" id="PF08889">
    <property type="entry name" value="WbqC"/>
    <property type="match status" value="1"/>
</dbReference>
<organism evidence="1 2">
    <name type="scientific">Flavobacterium qiangtangense</name>
    <dbReference type="NCBI Taxonomy" id="1442595"/>
    <lineage>
        <taxon>Bacteria</taxon>
        <taxon>Pseudomonadati</taxon>
        <taxon>Bacteroidota</taxon>
        <taxon>Flavobacteriia</taxon>
        <taxon>Flavobacteriales</taxon>
        <taxon>Flavobacteriaceae</taxon>
        <taxon>Flavobacterium</taxon>
    </lineage>
</organism>
<dbReference type="Proteomes" id="UP001596287">
    <property type="component" value="Unassembled WGS sequence"/>
</dbReference>
<reference evidence="2" key="1">
    <citation type="journal article" date="2019" name="Int. J. Syst. Evol. Microbiol.">
        <title>The Global Catalogue of Microorganisms (GCM) 10K type strain sequencing project: providing services to taxonomists for standard genome sequencing and annotation.</title>
        <authorList>
            <consortium name="The Broad Institute Genomics Platform"/>
            <consortium name="The Broad Institute Genome Sequencing Center for Infectious Disease"/>
            <person name="Wu L."/>
            <person name="Ma J."/>
        </authorList>
    </citation>
    <scope>NUCLEOTIDE SEQUENCE [LARGE SCALE GENOMIC DNA]</scope>
    <source>
        <strain evidence="2">CCUG 49679</strain>
    </source>
</reference>
<gene>
    <name evidence="1" type="ORF">ACFPVY_15415</name>
</gene>
<accession>A0ABW1PSI5</accession>
<keyword evidence="2" id="KW-1185">Reference proteome</keyword>
<dbReference type="RefSeq" id="WP_379793024.1">
    <property type="nucleotide sequence ID" value="NZ_JBHSQB010000010.1"/>
</dbReference>